<feature type="compositionally biased region" description="Acidic residues" evidence="1">
    <location>
        <begin position="507"/>
        <end position="518"/>
    </location>
</feature>
<reference evidence="3 4" key="1">
    <citation type="submission" date="2019-10" db="EMBL/GenBank/DDBJ databases">
        <title>Isolation and characterisation of a new family of globally distributed lytic roseophage, the Naomivirus.</title>
        <authorList>
            <person name="Rihtman B."/>
            <person name="Puxty R.J."/>
            <person name="Hapeshi A."/>
            <person name="Zhan Y."/>
            <person name="Michinevski S."/>
            <person name="Waterfield N.R."/>
            <person name="Chen F."/>
            <person name="Millard A.D."/>
            <person name="Scanlan D.J."/>
            <person name="Chen Y."/>
        </authorList>
    </citation>
    <scope>NUCLEOTIDE SEQUENCE [LARGE SCALE GENOMIC DNA]</scope>
</reference>
<evidence type="ECO:0000259" key="2">
    <source>
        <dbReference type="Pfam" id="PF13264"/>
    </source>
</evidence>
<dbReference type="Pfam" id="PF13264">
    <property type="entry name" value="DUF4055"/>
    <property type="match status" value="1"/>
</dbReference>
<dbReference type="Proteomes" id="UP000594402">
    <property type="component" value="Segment"/>
</dbReference>
<keyword evidence="4" id="KW-1185">Reference proteome</keyword>
<evidence type="ECO:0000313" key="3">
    <source>
        <dbReference type="EMBL" id="QGH74595.1"/>
    </source>
</evidence>
<feature type="region of interest" description="Disordered" evidence="1">
    <location>
        <begin position="505"/>
        <end position="537"/>
    </location>
</feature>
<feature type="domain" description="DUF4055" evidence="2">
    <location>
        <begin position="320"/>
        <end position="448"/>
    </location>
</feature>
<sequence length="537" mass="60670">MSEQNISVAAVKKSVATPSHEYESMRDVWAKCRAIIRGQESVKAHDAIVNDYDENGNNRNLLLPFSPSMTQAQYDFYKDEAELPGITSQYAKSMIGALLRKDADIELPEELPETQREEITEWLRSKFTSDNRSLFHFLDNALWEEMQTSSAWVYVDVPDVDEDIIDQLTPEQKELIKPYPTLLSGESVINVIHGIHPVTKVPSMVRFVTRQLKPHFTSDNPWHPKLVDTVRDHYLDETGLLVVDEWVLDNSGTQASSENGKIRHGELEPEAAGKDAPQFEKKQSYFPEKFGKRLTQIPAWPLDGESFIEEPILLTFVNREVGLYNKVSRRNHLMYGAATYTPIIIGDTDEEAQAKILSSGLGSIWFLEANTTVDTLAPPTESLTDMQNAISATMDELARMGIRMLAPDTAESGVALELRNAGQTASLGTLNQKISTTMRQVFAFMINWRYDMELTSEDIKFTMSSDFSPQAQGEAGMRLVGEWYQMGLIPRSVFLDMAKKNDYIPSEYDDNEGQEEMEKDPVQMANAQAEQDVTIQE</sequence>
<gene>
    <name evidence="3" type="ORF">DSS3VP1_00026</name>
</gene>
<evidence type="ECO:0000313" key="4">
    <source>
        <dbReference type="Proteomes" id="UP000594402"/>
    </source>
</evidence>
<organism evidence="3 4">
    <name type="scientific">Bacteriophage DSS3_VP1</name>
    <dbReference type="NCBI Taxonomy" id="2664196"/>
    <lineage>
        <taxon>Viruses</taxon>
        <taxon>Duplodnaviria</taxon>
        <taxon>Heunggongvirae</taxon>
        <taxon>Uroviricota</taxon>
        <taxon>Caudoviricetes</taxon>
        <taxon>Naomviridae</taxon>
        <taxon>Noahvirus</taxon>
        <taxon>Noahvirus arc</taxon>
    </lineage>
</organism>
<dbReference type="EMBL" id="MN602266">
    <property type="protein sequence ID" value="QGH74595.1"/>
    <property type="molecule type" value="Genomic_DNA"/>
</dbReference>
<accession>A0A7S5FTD5</accession>
<dbReference type="InterPro" id="IPR025129">
    <property type="entry name" value="DUF4055"/>
</dbReference>
<evidence type="ECO:0000256" key="1">
    <source>
        <dbReference type="SAM" id="MobiDB-lite"/>
    </source>
</evidence>
<feature type="compositionally biased region" description="Polar residues" evidence="1">
    <location>
        <begin position="525"/>
        <end position="537"/>
    </location>
</feature>
<protein>
    <submittedName>
        <fullName evidence="3">Putative portal protein</fullName>
    </submittedName>
</protein>
<name>A0A7S5FTD5_9CAUD</name>
<proteinExistence type="predicted"/>